<evidence type="ECO:0000256" key="1">
    <source>
        <dbReference type="ARBA" id="ARBA00022679"/>
    </source>
</evidence>
<proteinExistence type="predicted"/>
<feature type="domain" description="2-isopropylmalate synthase/homocitrate synthase post-catalytic" evidence="2">
    <location>
        <begin position="34"/>
        <end position="102"/>
    </location>
</feature>
<dbReference type="GO" id="GO:0005739">
    <property type="term" value="C:mitochondrion"/>
    <property type="evidence" value="ECO:0007669"/>
    <property type="project" value="TreeGrafter"/>
</dbReference>
<accession>A0AAJ0HQC6</accession>
<keyword evidence="1" id="KW-0808">Transferase</keyword>
<reference evidence="3" key="2">
    <citation type="submission" date="2023-06" db="EMBL/GenBank/DDBJ databases">
        <authorList>
            <consortium name="Lawrence Berkeley National Laboratory"/>
            <person name="Haridas S."/>
            <person name="Hensen N."/>
            <person name="Bonometti L."/>
            <person name="Westerberg I."/>
            <person name="Brannstrom I.O."/>
            <person name="Guillou S."/>
            <person name="Cros-Aarteil S."/>
            <person name="Calhoun S."/>
            <person name="Kuo A."/>
            <person name="Mondo S."/>
            <person name="Pangilinan J."/>
            <person name="Riley R."/>
            <person name="Labutti K."/>
            <person name="Andreopoulos B."/>
            <person name="Lipzen A."/>
            <person name="Chen C."/>
            <person name="Yanf M."/>
            <person name="Daum C."/>
            <person name="Ng V."/>
            <person name="Clum A."/>
            <person name="Steindorff A."/>
            <person name="Ohm R."/>
            <person name="Martin F."/>
            <person name="Silar P."/>
            <person name="Natvig D."/>
            <person name="Lalanne C."/>
            <person name="Gautier V."/>
            <person name="Ament-Velasquez S.L."/>
            <person name="Kruys A."/>
            <person name="Hutchinson M.I."/>
            <person name="Powell A.J."/>
            <person name="Barry K."/>
            <person name="Miller A.N."/>
            <person name="Grigoriev I.V."/>
            <person name="Debuchy R."/>
            <person name="Gladieux P."/>
            <person name="Thoren M.H."/>
            <person name="Johannesson H."/>
        </authorList>
    </citation>
    <scope>NUCLEOTIDE SEQUENCE</scope>
    <source>
        <strain evidence="3">CBS 955.72</strain>
    </source>
</reference>
<reference evidence="3" key="1">
    <citation type="journal article" date="2023" name="Mol. Phylogenet. Evol.">
        <title>Genome-scale phylogeny and comparative genomics of the fungal order Sordariales.</title>
        <authorList>
            <person name="Hensen N."/>
            <person name="Bonometti L."/>
            <person name="Westerberg I."/>
            <person name="Brannstrom I.O."/>
            <person name="Guillou S."/>
            <person name="Cros-Aarteil S."/>
            <person name="Calhoun S."/>
            <person name="Haridas S."/>
            <person name="Kuo A."/>
            <person name="Mondo S."/>
            <person name="Pangilinan J."/>
            <person name="Riley R."/>
            <person name="LaButti K."/>
            <person name="Andreopoulos B."/>
            <person name="Lipzen A."/>
            <person name="Chen C."/>
            <person name="Yan M."/>
            <person name="Daum C."/>
            <person name="Ng V."/>
            <person name="Clum A."/>
            <person name="Steindorff A."/>
            <person name="Ohm R.A."/>
            <person name="Martin F."/>
            <person name="Silar P."/>
            <person name="Natvig D.O."/>
            <person name="Lalanne C."/>
            <person name="Gautier V."/>
            <person name="Ament-Velasquez S.L."/>
            <person name="Kruys A."/>
            <person name="Hutchinson M.I."/>
            <person name="Powell A.J."/>
            <person name="Barry K."/>
            <person name="Miller A.N."/>
            <person name="Grigoriev I.V."/>
            <person name="Debuchy R."/>
            <person name="Gladieux P."/>
            <person name="Hiltunen Thoren M."/>
            <person name="Johannesson H."/>
        </authorList>
    </citation>
    <scope>NUCLEOTIDE SEQUENCE</scope>
    <source>
        <strain evidence="3">CBS 955.72</strain>
    </source>
</reference>
<sequence length="135" mass="14851">MARMVVADPEYVTTKYSLRKLEGLEDFPAEAVNIHAKVTLNNPSTYEIIDPADFGMTRYVHFASCLRGWNAVKTRIGQLGLSMMDDQVKVVTQKVKALADVRPIAIDDADSIIRTFHLGLAEATEEAPEASKAGL</sequence>
<protein>
    <recommendedName>
        <fullName evidence="2">2-isopropylmalate synthase/homocitrate synthase post-catalytic domain-containing protein</fullName>
    </recommendedName>
</protein>
<comment type="caution">
    <text evidence="3">The sequence shown here is derived from an EMBL/GenBank/DDBJ whole genome shotgun (WGS) entry which is preliminary data.</text>
</comment>
<evidence type="ECO:0000259" key="2">
    <source>
        <dbReference type="Pfam" id="PF22617"/>
    </source>
</evidence>
<dbReference type="PANTHER" id="PTHR10277:SF48">
    <property type="entry name" value="HOMOCITRATE SYNTHASE, CYTOSOLIC ISOZYME-RELATED"/>
    <property type="match status" value="1"/>
</dbReference>
<evidence type="ECO:0000313" key="4">
    <source>
        <dbReference type="Proteomes" id="UP001275084"/>
    </source>
</evidence>
<organism evidence="3 4">
    <name type="scientific">Lasiosphaeria hispida</name>
    <dbReference type="NCBI Taxonomy" id="260671"/>
    <lineage>
        <taxon>Eukaryota</taxon>
        <taxon>Fungi</taxon>
        <taxon>Dikarya</taxon>
        <taxon>Ascomycota</taxon>
        <taxon>Pezizomycotina</taxon>
        <taxon>Sordariomycetes</taxon>
        <taxon>Sordariomycetidae</taxon>
        <taxon>Sordariales</taxon>
        <taxon>Lasiosphaeriaceae</taxon>
        <taxon>Lasiosphaeria</taxon>
    </lineage>
</organism>
<dbReference type="GO" id="GO:0019878">
    <property type="term" value="P:lysine biosynthetic process via aminoadipic acid"/>
    <property type="evidence" value="ECO:0007669"/>
    <property type="project" value="TreeGrafter"/>
</dbReference>
<dbReference type="GO" id="GO:0004410">
    <property type="term" value="F:homocitrate synthase activity"/>
    <property type="evidence" value="ECO:0007669"/>
    <property type="project" value="TreeGrafter"/>
</dbReference>
<dbReference type="Pfam" id="PF22617">
    <property type="entry name" value="HCS_D2"/>
    <property type="match status" value="1"/>
</dbReference>
<dbReference type="EMBL" id="JAUIQD010000002">
    <property type="protein sequence ID" value="KAK3359490.1"/>
    <property type="molecule type" value="Genomic_DNA"/>
</dbReference>
<dbReference type="AlphaFoldDB" id="A0AAJ0HQC6"/>
<name>A0AAJ0HQC6_9PEZI</name>
<dbReference type="Proteomes" id="UP001275084">
    <property type="component" value="Unassembled WGS sequence"/>
</dbReference>
<dbReference type="Gene3D" id="1.10.238.260">
    <property type="match status" value="1"/>
</dbReference>
<dbReference type="InterPro" id="IPR050073">
    <property type="entry name" value="2-IPM_HCS-like"/>
</dbReference>
<keyword evidence="4" id="KW-1185">Reference proteome</keyword>
<evidence type="ECO:0000313" key="3">
    <source>
        <dbReference type="EMBL" id="KAK3359490.1"/>
    </source>
</evidence>
<dbReference type="InterPro" id="IPR054691">
    <property type="entry name" value="LeuA/HCS_post-cat"/>
</dbReference>
<dbReference type="PANTHER" id="PTHR10277">
    <property type="entry name" value="HOMOCITRATE SYNTHASE-RELATED"/>
    <property type="match status" value="1"/>
</dbReference>
<gene>
    <name evidence="3" type="ORF">B0T25DRAFT_564486</name>
</gene>